<evidence type="ECO:0000313" key="2">
    <source>
        <dbReference type="EMBL" id="ATF10212.1"/>
    </source>
</evidence>
<protein>
    <submittedName>
        <fullName evidence="2">Uncharacterized protein</fullName>
    </submittedName>
</protein>
<proteinExistence type="predicted"/>
<dbReference type="RefSeq" id="WP_096619684.1">
    <property type="nucleotide sequence ID" value="NZ_CP020662.1"/>
</dbReference>
<organism evidence="2 3">
    <name type="scientific">Candidatus Enterovibrio altilux</name>
    <dbReference type="NCBI Taxonomy" id="1927128"/>
    <lineage>
        <taxon>Bacteria</taxon>
        <taxon>Pseudomonadati</taxon>
        <taxon>Pseudomonadota</taxon>
        <taxon>Gammaproteobacteria</taxon>
        <taxon>Vibrionales</taxon>
        <taxon>Vibrionaceae</taxon>
        <taxon>Enterovibrio</taxon>
    </lineage>
</organism>
<dbReference type="EMBL" id="CP020662">
    <property type="protein sequence ID" value="ATF10212.1"/>
    <property type="molecule type" value="Genomic_DNA"/>
</dbReference>
<accession>A0A291BB37</accession>
<name>A0A291BB37_9GAMM</name>
<dbReference type="Proteomes" id="UP000218160">
    <property type="component" value="Plasmid pCC2"/>
</dbReference>
<reference evidence="3" key="1">
    <citation type="submission" date="2017-04" db="EMBL/GenBank/DDBJ databases">
        <title>Genome evolution of the luminous symbionts of deep sea anglerfish.</title>
        <authorList>
            <person name="Hendry T.A."/>
        </authorList>
    </citation>
    <scope>NUCLEOTIDE SEQUENCE [LARGE SCALE GENOMIC DNA]</scope>
    <source>
        <plasmid evidence="3">pcc2</plasmid>
    </source>
</reference>
<dbReference type="KEGG" id="elux:BTN50_1785"/>
<keyword evidence="3" id="KW-1185">Reference proteome</keyword>
<feature type="compositionally biased region" description="Basic and acidic residues" evidence="1">
    <location>
        <begin position="15"/>
        <end position="31"/>
    </location>
</feature>
<sequence length="89" mass="10480">MADSRLSWMEEEDQRADQNKKSDKTENSTDPRLKKVFVAPKRTTRGVFVEDDIWEAFENIIFQQKKAKGKTKPELAEEALLYVIKKYKN</sequence>
<gene>
    <name evidence="2" type="ORF">BTN50_1785</name>
</gene>
<evidence type="ECO:0000256" key="1">
    <source>
        <dbReference type="SAM" id="MobiDB-lite"/>
    </source>
</evidence>
<evidence type="ECO:0000313" key="3">
    <source>
        <dbReference type="Proteomes" id="UP000218160"/>
    </source>
</evidence>
<dbReference type="AlphaFoldDB" id="A0A291BB37"/>
<geneLocation type="plasmid" evidence="3">
    <name>pcc2</name>
</geneLocation>
<feature type="region of interest" description="Disordered" evidence="1">
    <location>
        <begin position="1"/>
        <end position="31"/>
    </location>
</feature>
<keyword evidence="2" id="KW-0614">Plasmid</keyword>